<name>A0A231H9Y4_9NOCA</name>
<comment type="caution">
    <text evidence="1">The sequence shown here is derived from an EMBL/GenBank/DDBJ whole genome shotgun (WGS) entry which is preliminary data.</text>
</comment>
<evidence type="ECO:0000313" key="1">
    <source>
        <dbReference type="EMBL" id="OXR45665.1"/>
    </source>
</evidence>
<organism evidence="1 2">
    <name type="scientific">Nocardia cerradoensis</name>
    <dbReference type="NCBI Taxonomy" id="85688"/>
    <lineage>
        <taxon>Bacteria</taxon>
        <taxon>Bacillati</taxon>
        <taxon>Actinomycetota</taxon>
        <taxon>Actinomycetes</taxon>
        <taxon>Mycobacteriales</taxon>
        <taxon>Nocardiaceae</taxon>
        <taxon>Nocardia</taxon>
    </lineage>
</organism>
<dbReference type="AlphaFoldDB" id="A0A231H9Y4"/>
<proteinExistence type="predicted"/>
<sequence length="82" mass="9490">MLTLAERARLSHGDVHVRIWLGRTAFDYRATVAAAVTLIHDCRRKRWCAIEVFLHGIEDALPETRLPNERLFLDPQPLRQDA</sequence>
<gene>
    <name evidence="1" type="ORF">B7C42_01957</name>
</gene>
<dbReference type="EMBL" id="NGAF01000003">
    <property type="protein sequence ID" value="OXR45665.1"/>
    <property type="molecule type" value="Genomic_DNA"/>
</dbReference>
<evidence type="ECO:0000313" key="2">
    <source>
        <dbReference type="Proteomes" id="UP000215506"/>
    </source>
</evidence>
<protein>
    <submittedName>
        <fullName evidence="1">Uncharacterized protein</fullName>
    </submittedName>
</protein>
<dbReference type="RefSeq" id="WP_039784075.1">
    <property type="nucleotide sequence ID" value="NZ_JAAXOR010000001.1"/>
</dbReference>
<keyword evidence="2" id="KW-1185">Reference proteome</keyword>
<accession>A0A231H9Y4</accession>
<dbReference type="Proteomes" id="UP000215506">
    <property type="component" value="Unassembled WGS sequence"/>
</dbReference>
<reference evidence="1 2" key="1">
    <citation type="submission" date="2017-07" db="EMBL/GenBank/DDBJ databases">
        <title>First draft Genome Sequence of Nocardia cerradoensis isolated from human infection.</title>
        <authorList>
            <person name="Carrasco G."/>
        </authorList>
    </citation>
    <scope>NUCLEOTIDE SEQUENCE [LARGE SCALE GENOMIC DNA]</scope>
    <source>
        <strain evidence="1 2">CNM20130759</strain>
    </source>
</reference>